<evidence type="ECO:0000256" key="2">
    <source>
        <dbReference type="SAM" id="SignalP"/>
    </source>
</evidence>
<gene>
    <name evidence="3" type="ORF">BAE44_0000549</name>
</gene>
<dbReference type="PANTHER" id="PTHR11802:SF461">
    <property type="entry name" value="OS02G0687900 PROTEIN"/>
    <property type="match status" value="1"/>
</dbReference>
<protein>
    <submittedName>
        <fullName evidence="3">Uncharacterized protein</fullName>
    </submittedName>
</protein>
<reference evidence="3 4" key="1">
    <citation type="submission" date="2016-09" db="EMBL/GenBank/DDBJ databases">
        <title>The draft genome of Dichanthelium oligosanthes: A C3 panicoid grass species.</title>
        <authorList>
            <person name="Studer A.J."/>
            <person name="Schnable J.C."/>
            <person name="Brutnell T.P."/>
        </authorList>
    </citation>
    <scope>NUCLEOTIDE SEQUENCE [LARGE SCALE GENOMIC DNA]</scope>
    <source>
        <strain evidence="4">cv. Kellogg 1175</strain>
        <tissue evidence="3">Leaf</tissue>
    </source>
</reference>
<feature type="signal peptide" evidence="2">
    <location>
        <begin position="1"/>
        <end position="23"/>
    </location>
</feature>
<keyword evidence="4" id="KW-1185">Reference proteome</keyword>
<dbReference type="AlphaFoldDB" id="A0A1E5WM15"/>
<evidence type="ECO:0000313" key="4">
    <source>
        <dbReference type="Proteomes" id="UP000095767"/>
    </source>
</evidence>
<dbReference type="InterPro" id="IPR001563">
    <property type="entry name" value="Peptidase_S10"/>
</dbReference>
<sequence length="228" mass="25302">LLLRLATCLLLLLLLPRLPLASAASVVTHLPGFDDPLPFYMETGYVGMEETRTELLLLPGNGYLIGNPVTGPKFDQNYIIPAAHGFGIISDQLYEVLKNCKGDYVNPANKLCAEVLHTINNLISEIPQAHILYKLCTTYVLYLAYFWINDDATRDSLGIKEYDLTHFGMRLIGNDDTNIAILKREQLANGYDASKVFHIQKTSQAALSTISTSQQEVTVHLCTGMVRA</sequence>
<name>A0A1E5WM15_9POAL</name>
<comment type="similarity">
    <text evidence="1">Belongs to the peptidase S10 family.</text>
</comment>
<evidence type="ECO:0000256" key="1">
    <source>
        <dbReference type="ARBA" id="ARBA00009431"/>
    </source>
</evidence>
<dbReference type="Pfam" id="PF00450">
    <property type="entry name" value="Peptidase_S10"/>
    <property type="match status" value="1"/>
</dbReference>
<feature type="chain" id="PRO_5009189414" evidence="2">
    <location>
        <begin position="24"/>
        <end position="228"/>
    </location>
</feature>
<dbReference type="SUPFAM" id="SSF53474">
    <property type="entry name" value="alpha/beta-Hydrolases"/>
    <property type="match status" value="1"/>
</dbReference>
<dbReference type="GO" id="GO:0004185">
    <property type="term" value="F:serine-type carboxypeptidase activity"/>
    <property type="evidence" value="ECO:0007669"/>
    <property type="project" value="InterPro"/>
</dbReference>
<dbReference type="PANTHER" id="PTHR11802">
    <property type="entry name" value="SERINE PROTEASE FAMILY S10 SERINE CARBOXYPEPTIDASE"/>
    <property type="match status" value="1"/>
</dbReference>
<dbReference type="GO" id="GO:0019748">
    <property type="term" value="P:secondary metabolic process"/>
    <property type="evidence" value="ECO:0007669"/>
    <property type="project" value="TreeGrafter"/>
</dbReference>
<dbReference type="InterPro" id="IPR029058">
    <property type="entry name" value="AB_hydrolase_fold"/>
</dbReference>
<evidence type="ECO:0000313" key="3">
    <source>
        <dbReference type="EMBL" id="OEL38432.1"/>
    </source>
</evidence>
<dbReference type="Gene3D" id="3.40.50.1820">
    <property type="entry name" value="alpha/beta hydrolase"/>
    <property type="match status" value="1"/>
</dbReference>
<dbReference type="OrthoDB" id="443318at2759"/>
<feature type="non-terminal residue" evidence="3">
    <location>
        <position position="1"/>
    </location>
</feature>
<dbReference type="GO" id="GO:0016747">
    <property type="term" value="F:acyltransferase activity, transferring groups other than amino-acyl groups"/>
    <property type="evidence" value="ECO:0007669"/>
    <property type="project" value="TreeGrafter"/>
</dbReference>
<accession>A0A1E5WM15</accession>
<dbReference type="EMBL" id="LWDX02001832">
    <property type="protein sequence ID" value="OEL38432.1"/>
    <property type="molecule type" value="Genomic_DNA"/>
</dbReference>
<organism evidence="3 4">
    <name type="scientific">Dichanthelium oligosanthes</name>
    <dbReference type="NCBI Taxonomy" id="888268"/>
    <lineage>
        <taxon>Eukaryota</taxon>
        <taxon>Viridiplantae</taxon>
        <taxon>Streptophyta</taxon>
        <taxon>Embryophyta</taxon>
        <taxon>Tracheophyta</taxon>
        <taxon>Spermatophyta</taxon>
        <taxon>Magnoliopsida</taxon>
        <taxon>Liliopsida</taxon>
        <taxon>Poales</taxon>
        <taxon>Poaceae</taxon>
        <taxon>PACMAD clade</taxon>
        <taxon>Panicoideae</taxon>
        <taxon>Panicodae</taxon>
        <taxon>Paniceae</taxon>
        <taxon>Dichantheliinae</taxon>
        <taxon>Dichanthelium</taxon>
    </lineage>
</organism>
<dbReference type="GO" id="GO:0006508">
    <property type="term" value="P:proteolysis"/>
    <property type="evidence" value="ECO:0007669"/>
    <property type="project" value="InterPro"/>
</dbReference>
<proteinExistence type="inferred from homology"/>
<keyword evidence="2" id="KW-0732">Signal</keyword>
<dbReference type="Proteomes" id="UP000095767">
    <property type="component" value="Unassembled WGS sequence"/>
</dbReference>
<comment type="caution">
    <text evidence="3">The sequence shown here is derived from an EMBL/GenBank/DDBJ whole genome shotgun (WGS) entry which is preliminary data.</text>
</comment>